<reference evidence="2" key="1">
    <citation type="submission" date="2022-02" db="EMBL/GenBank/DDBJ databases">
        <title>Polaribacter sp. MSW13, isolated from seawater.</title>
        <authorList>
            <person name="Kristyanto S."/>
            <person name="Jung J."/>
            <person name="Jeon C.O."/>
        </authorList>
    </citation>
    <scope>NUCLEOTIDE SEQUENCE</scope>
    <source>
        <strain evidence="2">MSW13</strain>
    </source>
</reference>
<proteinExistence type="predicted"/>
<dbReference type="AlphaFoldDB" id="A0A9X1VLU5"/>
<keyword evidence="3" id="KW-1185">Reference proteome</keyword>
<protein>
    <submittedName>
        <fullName evidence="2">VWA domain-containing protein</fullName>
    </submittedName>
</protein>
<sequence length="627" mass="72699">MILLFINPKTKSVVLENTKPILTVLVDNSVSIPFFKEDKEIRNIIYNIKNNKELVSKFNIKEFTFGNSLQVLDLLSFTEKETNISNAILTVNELHKDKIAPIILLTDGNQTIGNDYEFINSKQPVYPIVLGDTTLHQDLKISQLNVNKYSYIKNKFPVEILLNYDGNETVTTQFSIYRKGKTVFTEKVKFSADQKSKTIIANLISTKEGLQYYTASIKKIEGERNIKNNTKKFSVEVIDEQTKVLILTSVLHPDIGTFKKAIESNKQRSVDVLLVDDFKNQIIDYQLVILYQPNNKFNRVFSQLKQQNSNYFVITGANTDWNFIHKKQLGFTKKAINQTENYGAIYNDSFLTFLQKNIGFNQFAPLKDKFGEIILTKEHQTLLFQNLNGVQTEQPLLTTFEQNNQKSAVLFGEGIWKWRAASFLSSNSFQEFDEFLGNLVQYLASNKKRNRLEVVTNTIYPANSTIKISAFYTDKNYQFDARASLEITLTNVNTKEITKFPFSLINNSYQVEIENLPFGNYTYKINVKGQNINKYGRFFITDYQVEEQFTSANHKKLSILAEKSGGKLYYKNNTDNLLKDLLRNKSYHITQKSIIKQQNLIDWKWILFIVISLFTIEWFIRKYYGKI</sequence>
<evidence type="ECO:0000313" key="3">
    <source>
        <dbReference type="Proteomes" id="UP001139369"/>
    </source>
</evidence>
<dbReference type="PANTHER" id="PTHR37947">
    <property type="entry name" value="BLL2462 PROTEIN"/>
    <property type="match status" value="1"/>
</dbReference>
<organism evidence="2 3">
    <name type="scientific">Polaribacter marinus</name>
    <dbReference type="NCBI Taxonomy" id="2916838"/>
    <lineage>
        <taxon>Bacteria</taxon>
        <taxon>Pseudomonadati</taxon>
        <taxon>Bacteroidota</taxon>
        <taxon>Flavobacteriia</taxon>
        <taxon>Flavobacteriales</taxon>
        <taxon>Flavobacteriaceae</taxon>
    </lineage>
</organism>
<gene>
    <name evidence="2" type="ORF">MC378_04615</name>
</gene>
<keyword evidence="1" id="KW-0812">Transmembrane</keyword>
<keyword evidence="1" id="KW-1133">Transmembrane helix</keyword>
<name>A0A9X1VLU5_9FLAO</name>
<dbReference type="PANTHER" id="PTHR37947:SF1">
    <property type="entry name" value="BLL2462 PROTEIN"/>
    <property type="match status" value="1"/>
</dbReference>
<dbReference type="Proteomes" id="UP001139369">
    <property type="component" value="Unassembled WGS sequence"/>
</dbReference>
<comment type="caution">
    <text evidence="2">The sequence shown here is derived from an EMBL/GenBank/DDBJ whole genome shotgun (WGS) entry which is preliminary data.</text>
</comment>
<evidence type="ECO:0000313" key="2">
    <source>
        <dbReference type="EMBL" id="MCI2228440.1"/>
    </source>
</evidence>
<evidence type="ECO:0000256" key="1">
    <source>
        <dbReference type="SAM" id="Phobius"/>
    </source>
</evidence>
<feature type="transmembrane region" description="Helical" evidence="1">
    <location>
        <begin position="603"/>
        <end position="620"/>
    </location>
</feature>
<dbReference type="EMBL" id="JAKQYM010000002">
    <property type="protein sequence ID" value="MCI2228440.1"/>
    <property type="molecule type" value="Genomic_DNA"/>
</dbReference>
<accession>A0A9X1VLU5</accession>
<keyword evidence="1" id="KW-0472">Membrane</keyword>